<gene>
    <name evidence="2" type="ordered locus">RPC_4160</name>
</gene>
<dbReference type="EMBL" id="CP000301">
    <property type="protein sequence ID" value="ABD89685.1"/>
    <property type="molecule type" value="Genomic_DNA"/>
</dbReference>
<proteinExistence type="predicted"/>
<protein>
    <submittedName>
        <fullName evidence="2">Uncharacterized protein</fullName>
    </submittedName>
</protein>
<evidence type="ECO:0000313" key="2">
    <source>
        <dbReference type="EMBL" id="ABD89685.1"/>
    </source>
</evidence>
<dbReference type="STRING" id="316056.RPC_4160"/>
<reference evidence="2" key="1">
    <citation type="submission" date="2006-03" db="EMBL/GenBank/DDBJ databases">
        <title>Complete sequence of Rhodopseudomonas palustris BisB18.</title>
        <authorList>
            <consortium name="US DOE Joint Genome Institute"/>
            <person name="Copeland A."/>
            <person name="Lucas S."/>
            <person name="Lapidus A."/>
            <person name="Barry K."/>
            <person name="Detter J.C."/>
            <person name="Glavina del Rio T."/>
            <person name="Hammon N."/>
            <person name="Israni S."/>
            <person name="Dalin E."/>
            <person name="Tice H."/>
            <person name="Pitluck S."/>
            <person name="Chain P."/>
            <person name="Malfatti S."/>
            <person name="Shin M."/>
            <person name="Vergez L."/>
            <person name="Schmutz J."/>
            <person name="Larimer F."/>
            <person name="Land M."/>
            <person name="Hauser L."/>
            <person name="Pelletier D.A."/>
            <person name="Kyrpides N."/>
            <person name="Anderson I."/>
            <person name="Oda Y."/>
            <person name="Harwood C.S."/>
            <person name="Richardson P."/>
        </authorList>
    </citation>
    <scope>NUCLEOTIDE SEQUENCE [LARGE SCALE GENOMIC DNA]</scope>
    <source>
        <strain evidence="2">BisB18</strain>
    </source>
</reference>
<accession>Q20YV1</accession>
<feature type="compositionally biased region" description="Basic and acidic residues" evidence="1">
    <location>
        <begin position="94"/>
        <end position="103"/>
    </location>
</feature>
<dbReference type="KEGG" id="rpc:RPC_4160"/>
<sequence length="113" mass="12418">MIFAAIWWRGRTILRVSNWFEMGSWQRRGAVGAVLLACSLGGCGTINEKISEGAGDYVPQWAGGLPADAPPRPGSAKYEAWQKEMARRRAMPAPERKELEKTDPSGLRQSSGQ</sequence>
<dbReference type="AlphaFoldDB" id="Q20YV1"/>
<evidence type="ECO:0000256" key="1">
    <source>
        <dbReference type="SAM" id="MobiDB-lite"/>
    </source>
</evidence>
<feature type="region of interest" description="Disordered" evidence="1">
    <location>
        <begin position="84"/>
        <end position="113"/>
    </location>
</feature>
<name>Q20YV1_RHOPB</name>
<organism evidence="2">
    <name type="scientific">Rhodopseudomonas palustris (strain BisB18)</name>
    <dbReference type="NCBI Taxonomy" id="316056"/>
    <lineage>
        <taxon>Bacteria</taxon>
        <taxon>Pseudomonadati</taxon>
        <taxon>Pseudomonadota</taxon>
        <taxon>Alphaproteobacteria</taxon>
        <taxon>Hyphomicrobiales</taxon>
        <taxon>Nitrobacteraceae</taxon>
        <taxon>Rhodopseudomonas</taxon>
    </lineage>
</organism>
<dbReference type="HOGENOM" id="CLU_157974_1_0_5"/>